<accession>A0A5M9JLI9</accession>
<gene>
    <name evidence="2" type="ORF">EYC84_001210</name>
</gene>
<name>A0A5M9JLI9_MONFR</name>
<evidence type="ECO:0000256" key="1">
    <source>
        <dbReference type="SAM" id="Phobius"/>
    </source>
</evidence>
<keyword evidence="1" id="KW-0812">Transmembrane</keyword>
<dbReference type="EMBL" id="VICG01000008">
    <property type="protein sequence ID" value="KAA8569597.1"/>
    <property type="molecule type" value="Genomic_DNA"/>
</dbReference>
<organism evidence="2 3">
    <name type="scientific">Monilinia fructicola</name>
    <name type="common">Brown rot fungus</name>
    <name type="synonym">Ciboria fructicola</name>
    <dbReference type="NCBI Taxonomy" id="38448"/>
    <lineage>
        <taxon>Eukaryota</taxon>
        <taxon>Fungi</taxon>
        <taxon>Dikarya</taxon>
        <taxon>Ascomycota</taxon>
        <taxon>Pezizomycotina</taxon>
        <taxon>Leotiomycetes</taxon>
        <taxon>Helotiales</taxon>
        <taxon>Sclerotiniaceae</taxon>
        <taxon>Monilinia</taxon>
    </lineage>
</organism>
<dbReference type="AlphaFoldDB" id="A0A5M9JLI9"/>
<proteinExistence type="predicted"/>
<dbReference type="Proteomes" id="UP000322873">
    <property type="component" value="Unassembled WGS sequence"/>
</dbReference>
<sequence length="72" mass="8645">MILRPRKYHTNVFFSLFGLFIYVSFCCSRFGFLRWIAMNFMMFMMRANAKSLCDFMTSYEVGTGNGYEFLWT</sequence>
<reference evidence="2 3" key="1">
    <citation type="submission" date="2019-06" db="EMBL/GenBank/DDBJ databases">
        <title>Genome Sequence of the Brown Rot Fungal Pathogen Monilinia fructicola.</title>
        <authorList>
            <person name="De Miccolis Angelini R.M."/>
            <person name="Landi L."/>
            <person name="Abate D."/>
            <person name="Pollastro S."/>
            <person name="Romanazzi G."/>
            <person name="Faretra F."/>
        </authorList>
    </citation>
    <scope>NUCLEOTIDE SEQUENCE [LARGE SCALE GENOMIC DNA]</scope>
    <source>
        <strain evidence="2 3">Mfrc123</strain>
    </source>
</reference>
<protein>
    <submittedName>
        <fullName evidence="2">Uncharacterized protein</fullName>
    </submittedName>
</protein>
<comment type="caution">
    <text evidence="2">The sequence shown here is derived from an EMBL/GenBank/DDBJ whole genome shotgun (WGS) entry which is preliminary data.</text>
</comment>
<evidence type="ECO:0000313" key="2">
    <source>
        <dbReference type="EMBL" id="KAA8569597.1"/>
    </source>
</evidence>
<keyword evidence="3" id="KW-1185">Reference proteome</keyword>
<evidence type="ECO:0000313" key="3">
    <source>
        <dbReference type="Proteomes" id="UP000322873"/>
    </source>
</evidence>
<keyword evidence="1" id="KW-0472">Membrane</keyword>
<feature type="transmembrane region" description="Helical" evidence="1">
    <location>
        <begin position="12"/>
        <end position="36"/>
    </location>
</feature>
<keyword evidence="1" id="KW-1133">Transmembrane helix</keyword>